<dbReference type="SUPFAM" id="SSF55136">
    <property type="entry name" value="Probable bacterial effector-binding domain"/>
    <property type="match status" value="1"/>
</dbReference>
<proteinExistence type="predicted"/>
<dbReference type="EMBL" id="NOIF01000391">
    <property type="protein sequence ID" value="OZS41352.1"/>
    <property type="molecule type" value="Genomic_DNA"/>
</dbReference>
<organism evidence="2 3">
    <name type="scientific">Photobacterium sanguinicancri</name>
    <dbReference type="NCBI Taxonomy" id="875932"/>
    <lineage>
        <taxon>Bacteria</taxon>
        <taxon>Pseudomonadati</taxon>
        <taxon>Pseudomonadota</taxon>
        <taxon>Gammaproteobacteria</taxon>
        <taxon>Vibrionales</taxon>
        <taxon>Vibrionaceae</taxon>
        <taxon>Photobacterium</taxon>
    </lineage>
</organism>
<dbReference type="Pfam" id="PF14526">
    <property type="entry name" value="Cass2"/>
    <property type="match status" value="1"/>
</dbReference>
<keyword evidence="3" id="KW-1185">Reference proteome</keyword>
<dbReference type="InterPro" id="IPR029441">
    <property type="entry name" value="Cass2"/>
</dbReference>
<gene>
    <name evidence="2" type="ORF">ASV53_24210</name>
</gene>
<dbReference type="InterPro" id="IPR011256">
    <property type="entry name" value="Reg_factor_effector_dom_sf"/>
</dbReference>
<evidence type="ECO:0000313" key="3">
    <source>
        <dbReference type="Proteomes" id="UP000215999"/>
    </source>
</evidence>
<accession>A0ABX4FR11</accession>
<dbReference type="Proteomes" id="UP000215999">
    <property type="component" value="Unassembled WGS sequence"/>
</dbReference>
<evidence type="ECO:0000313" key="2">
    <source>
        <dbReference type="EMBL" id="OZS41352.1"/>
    </source>
</evidence>
<reference evidence="2 3" key="1">
    <citation type="journal article" date="2016" name="Antonie Van Leeuwenhoek">
        <title>Photobacterium sanguinicancri sp. nov. isolated from marine animals.</title>
        <authorList>
            <person name="Gomez-Gil B."/>
            <person name="Roque A."/>
            <person name="Rotllant G."/>
            <person name="Romalde J.L."/>
            <person name="Doce A."/>
            <person name="Eggermont M."/>
            <person name="Defoirdt T."/>
        </authorList>
    </citation>
    <scope>NUCLEOTIDE SEQUENCE [LARGE SCALE GENOMIC DNA]</scope>
    <source>
        <strain evidence="2 3">CAIM 1827</strain>
    </source>
</reference>
<dbReference type="SMART" id="SM00871">
    <property type="entry name" value="AraC_E_bind"/>
    <property type="match status" value="1"/>
</dbReference>
<name>A0ABX4FR11_9GAMM</name>
<evidence type="ECO:0000259" key="1">
    <source>
        <dbReference type="SMART" id="SM00871"/>
    </source>
</evidence>
<comment type="caution">
    <text evidence="2">The sequence shown here is derived from an EMBL/GenBank/DDBJ whole genome shotgun (WGS) entry which is preliminary data.</text>
</comment>
<dbReference type="InterPro" id="IPR010499">
    <property type="entry name" value="AraC_E-bd"/>
</dbReference>
<feature type="domain" description="AraC effector-binding" evidence="1">
    <location>
        <begin position="1"/>
        <end position="154"/>
    </location>
</feature>
<dbReference type="Gene3D" id="3.20.80.10">
    <property type="entry name" value="Regulatory factor, effector binding domain"/>
    <property type="match status" value="1"/>
</dbReference>
<dbReference type="RefSeq" id="WP_094959014.1">
    <property type="nucleotide sequence ID" value="NZ_NOIF01000391.1"/>
</dbReference>
<protein>
    <submittedName>
        <fullName evidence="2">Transcriptional regulator</fullName>
    </submittedName>
</protein>
<sequence length="157" mass="18374">MDFKPVIVEEFKVYGLCTELTTSQSENYQIITKHWQNFNNALKSRKLKLGTSWVKYGITKKIGNKYFYMVAIPSNIEIDGFDVETINTGEYVCFQHVGAMGLIKSTIYQIYKQIIPSSNFGLNENRTLIHFERYDYRFSWNKPNSAIDIYVPIERNT</sequence>